<feature type="region of interest" description="Disordered" evidence="1">
    <location>
        <begin position="1"/>
        <end position="103"/>
    </location>
</feature>
<evidence type="ECO:0000256" key="1">
    <source>
        <dbReference type="SAM" id="MobiDB-lite"/>
    </source>
</evidence>
<dbReference type="RefSeq" id="WP_209663955.1">
    <property type="nucleotide sequence ID" value="NZ_JAGGMS010000001.1"/>
</dbReference>
<name>A0ABS4PLS2_9PSEU</name>
<keyword evidence="2" id="KW-1133">Transmembrane helix</keyword>
<gene>
    <name evidence="3" type="ORF">JOM49_001901</name>
</gene>
<organism evidence="3 4">
    <name type="scientific">Amycolatopsis magusensis</name>
    <dbReference type="NCBI Taxonomy" id="882444"/>
    <lineage>
        <taxon>Bacteria</taxon>
        <taxon>Bacillati</taxon>
        <taxon>Actinomycetota</taxon>
        <taxon>Actinomycetes</taxon>
        <taxon>Pseudonocardiales</taxon>
        <taxon>Pseudonocardiaceae</taxon>
        <taxon>Amycolatopsis</taxon>
    </lineage>
</organism>
<evidence type="ECO:0000313" key="3">
    <source>
        <dbReference type="EMBL" id="MBP2180375.1"/>
    </source>
</evidence>
<feature type="compositionally biased region" description="Low complexity" evidence="1">
    <location>
        <begin position="31"/>
        <end position="44"/>
    </location>
</feature>
<accession>A0ABS4PLS2</accession>
<evidence type="ECO:0000256" key="2">
    <source>
        <dbReference type="SAM" id="Phobius"/>
    </source>
</evidence>
<proteinExistence type="predicted"/>
<keyword evidence="4" id="KW-1185">Reference proteome</keyword>
<evidence type="ECO:0008006" key="5">
    <source>
        <dbReference type="Google" id="ProtNLM"/>
    </source>
</evidence>
<dbReference type="Proteomes" id="UP000741013">
    <property type="component" value="Unassembled WGS sequence"/>
</dbReference>
<reference evidence="3 4" key="1">
    <citation type="submission" date="2021-03" db="EMBL/GenBank/DDBJ databases">
        <title>Sequencing the genomes of 1000 actinobacteria strains.</title>
        <authorList>
            <person name="Klenk H.-P."/>
        </authorList>
    </citation>
    <scope>NUCLEOTIDE SEQUENCE [LARGE SCALE GENOMIC DNA]</scope>
    <source>
        <strain evidence="3 4">DSM 45510</strain>
    </source>
</reference>
<dbReference type="EMBL" id="JAGGMS010000001">
    <property type="protein sequence ID" value="MBP2180375.1"/>
    <property type="molecule type" value="Genomic_DNA"/>
</dbReference>
<protein>
    <recommendedName>
        <fullName evidence="5">Mce-associated membrane protein</fullName>
    </recommendedName>
</protein>
<evidence type="ECO:0000313" key="4">
    <source>
        <dbReference type="Proteomes" id="UP000741013"/>
    </source>
</evidence>
<feature type="transmembrane region" description="Helical" evidence="2">
    <location>
        <begin position="117"/>
        <end position="135"/>
    </location>
</feature>
<feature type="compositionally biased region" description="Pro residues" evidence="1">
    <location>
        <begin position="68"/>
        <end position="83"/>
    </location>
</feature>
<comment type="caution">
    <text evidence="3">The sequence shown here is derived from an EMBL/GenBank/DDBJ whole genome shotgun (WGS) entry which is preliminary data.</text>
</comment>
<feature type="compositionally biased region" description="Basic and acidic residues" evidence="1">
    <location>
        <begin position="1"/>
        <end position="21"/>
    </location>
</feature>
<sequence length="301" mass="32884">MADQRGEEHPGAEVEPARRADPTPPADPEQLRQFQQFQQFQEFLKFSEAQKAQGGEVAQQPGSELSHQPPPQPNPQPPLPQPSHQPGGELSHQPQWQPPPPPRPKVPRWLTWIGKKLLGWLILLLLLALAATWAYNHFFPGEDEDLPAPEAGRGTYSATELLQPNPYRAVQLVYQQIAQNRPDLACGNLAKPAQAKFAADLGFADCEQAVNQLSTEVTNKTQYAQSIPFNRSGELPGDVFVIDSCDYDIKGGGRALGVFTVERQKVDASGAPVKGEQWLITGHEAGPNPCPGVKPSVPPSN</sequence>
<keyword evidence="2" id="KW-0472">Membrane</keyword>
<keyword evidence="2" id="KW-0812">Transmembrane</keyword>